<evidence type="ECO:0000313" key="2">
    <source>
        <dbReference type="Proteomes" id="UP000593915"/>
    </source>
</evidence>
<reference evidence="1 2" key="1">
    <citation type="submission" date="2020-09" db="EMBL/GenBank/DDBJ databases">
        <title>Characterization of Treponema spp. from bovine digital dermatitis in Korea.</title>
        <authorList>
            <person name="Espiritu H.M."/>
            <person name="Cho Y.I."/>
            <person name="Mamuad L."/>
        </authorList>
    </citation>
    <scope>NUCLEOTIDE SEQUENCE [LARGE SCALE GENOMIC DNA]</scope>
    <source>
        <strain evidence="1 2">KS1</strain>
    </source>
</reference>
<accession>A0A7S6WNH8</accession>
<dbReference type="Gene3D" id="3.40.1260.10">
    <property type="entry name" value="DsrEFH-like"/>
    <property type="match status" value="1"/>
</dbReference>
<dbReference type="InterPro" id="IPR027396">
    <property type="entry name" value="DsrEFH-like"/>
</dbReference>
<proteinExistence type="predicted"/>
<dbReference type="AlphaFoldDB" id="A0A7S6WNH8"/>
<sequence length="110" mass="12540">MEHNKKFINVLFRIEKANLFEKLLVKLKNFDRYCAEENIDAHIEIVCAGDIVNNFRSLNNELIGTGYDVALCKNALGGDEINYKNVRTVRAGIGEIIVKKSQGYVEYTIE</sequence>
<dbReference type="EMBL" id="CP061839">
    <property type="protein sequence ID" value="QOW60390.1"/>
    <property type="molecule type" value="Genomic_DNA"/>
</dbReference>
<organism evidence="1 2">
    <name type="scientific">Treponema pedis</name>
    <dbReference type="NCBI Taxonomy" id="409322"/>
    <lineage>
        <taxon>Bacteria</taxon>
        <taxon>Pseudomonadati</taxon>
        <taxon>Spirochaetota</taxon>
        <taxon>Spirochaetia</taxon>
        <taxon>Spirochaetales</taxon>
        <taxon>Treponemataceae</taxon>
        <taxon>Treponema</taxon>
    </lineage>
</organism>
<dbReference type="Proteomes" id="UP000593915">
    <property type="component" value="Chromosome"/>
</dbReference>
<dbReference type="RefSeq" id="WP_020966428.1">
    <property type="nucleotide sequence ID" value="NZ_CP045670.1"/>
</dbReference>
<dbReference type="GeneID" id="301091081"/>
<evidence type="ECO:0000313" key="1">
    <source>
        <dbReference type="EMBL" id="QOW60390.1"/>
    </source>
</evidence>
<protein>
    <submittedName>
        <fullName evidence="1">Uncharacterized protein</fullName>
    </submittedName>
</protein>
<name>A0A7S6WNH8_9SPIR</name>
<gene>
    <name evidence="1" type="ORF">IFE08_11300</name>
</gene>